<dbReference type="InterPro" id="IPR012347">
    <property type="entry name" value="Ferritin-like"/>
</dbReference>
<dbReference type="PROSITE" id="PS51318">
    <property type="entry name" value="TAT"/>
    <property type="match status" value="1"/>
</dbReference>
<keyword evidence="1" id="KW-0472">Membrane</keyword>
<proteinExistence type="predicted"/>
<dbReference type="Proteomes" id="UP001310692">
    <property type="component" value="Unassembled WGS sequence"/>
</dbReference>
<organism evidence="2 3">
    <name type="scientific">Hyphobacterium marinum</name>
    <dbReference type="NCBI Taxonomy" id="3116574"/>
    <lineage>
        <taxon>Bacteria</taxon>
        <taxon>Pseudomonadati</taxon>
        <taxon>Pseudomonadota</taxon>
        <taxon>Alphaproteobacteria</taxon>
        <taxon>Maricaulales</taxon>
        <taxon>Maricaulaceae</taxon>
        <taxon>Hyphobacterium</taxon>
    </lineage>
</organism>
<dbReference type="RefSeq" id="WP_330197033.1">
    <property type="nucleotide sequence ID" value="NZ_JAZDRO010000005.1"/>
</dbReference>
<keyword evidence="1" id="KW-0812">Transmembrane</keyword>
<keyword evidence="1" id="KW-1133">Transmembrane helix</keyword>
<accession>A0ABU7M106</accession>
<protein>
    <submittedName>
        <fullName evidence="2">Ferritin-like domain-containing protein</fullName>
    </submittedName>
</protein>
<dbReference type="CDD" id="cd00657">
    <property type="entry name" value="Ferritin_like"/>
    <property type="match status" value="1"/>
</dbReference>
<dbReference type="EMBL" id="JAZDRO010000005">
    <property type="protein sequence ID" value="MEE2567471.1"/>
    <property type="molecule type" value="Genomic_DNA"/>
</dbReference>
<dbReference type="Pfam" id="PF13668">
    <property type="entry name" value="Ferritin_2"/>
    <property type="match status" value="1"/>
</dbReference>
<keyword evidence="3" id="KW-1185">Reference proteome</keyword>
<evidence type="ECO:0000256" key="1">
    <source>
        <dbReference type="SAM" id="Phobius"/>
    </source>
</evidence>
<dbReference type="InterPro" id="IPR009078">
    <property type="entry name" value="Ferritin-like_SF"/>
</dbReference>
<feature type="transmembrane region" description="Helical" evidence="1">
    <location>
        <begin position="21"/>
        <end position="43"/>
    </location>
</feature>
<feature type="transmembrane region" description="Helical" evidence="1">
    <location>
        <begin position="63"/>
        <end position="86"/>
    </location>
</feature>
<reference evidence="2 3" key="1">
    <citation type="submission" date="2024-01" db="EMBL/GenBank/DDBJ databases">
        <title>Hyphobacterium bacterium isolated from marine sediment.</title>
        <authorList>
            <person name="Zhao S."/>
        </authorList>
    </citation>
    <scope>NUCLEOTIDE SEQUENCE [LARGE SCALE GENOMIC DNA]</scope>
    <source>
        <strain evidence="2 3">Y60-23</strain>
    </source>
</reference>
<gene>
    <name evidence="2" type="ORF">V0U35_12355</name>
</gene>
<name>A0ABU7M106_9PROT</name>
<evidence type="ECO:0000313" key="3">
    <source>
        <dbReference type="Proteomes" id="UP001310692"/>
    </source>
</evidence>
<evidence type="ECO:0000313" key="2">
    <source>
        <dbReference type="EMBL" id="MEE2567471.1"/>
    </source>
</evidence>
<dbReference type="InterPro" id="IPR006311">
    <property type="entry name" value="TAT_signal"/>
</dbReference>
<comment type="caution">
    <text evidence="2">The sequence shown here is derived from an EMBL/GenBank/DDBJ whole genome shotgun (WGS) entry which is preliminary data.</text>
</comment>
<dbReference type="Gene3D" id="1.20.1260.10">
    <property type="match status" value="1"/>
</dbReference>
<sequence>MTSTTDSMPSRRGFLGGSAKTLSSAGLVAMMGSGAALGFQSSGNPEQDVQLLNAAIALEHEGIAAYTIAAGSGLLAPEVVNIGVIFRGHHREHRDELIRAVETLGGMPVAAESDAHYAEALNAGSLQNQADVLRLAYGLEVGAANAYLGLIPSLSTTEQHQLAARMAGDEAFHAAILGNAIGEAIPTAGLMFG</sequence>
<dbReference type="SUPFAM" id="SSF47240">
    <property type="entry name" value="Ferritin-like"/>
    <property type="match status" value="1"/>
</dbReference>